<sequence>MKHACAIGILSLLFATPAQAALSVGAQAPTFTVEAVQDGAARQVELATLLKDGPVVLYFFPSAFTEAAETEEFAAKADQFRAAGATIVGMSRDSVGSLSGLSTGAAHGKFALGSADESLVNAFDVNDGAMFNTRTTYVIAPSGKIVFVHTEDEVRDHVKGALAFVQGMKK</sequence>
<comment type="caution">
    <text evidence="3">The sequence shown here is derived from an EMBL/GenBank/DDBJ whole genome shotgun (WGS) entry which is preliminary data.</text>
</comment>
<dbReference type="Proteomes" id="UP000236327">
    <property type="component" value="Unassembled WGS sequence"/>
</dbReference>
<keyword evidence="1" id="KW-0732">Signal</keyword>
<evidence type="ECO:0000259" key="2">
    <source>
        <dbReference type="PROSITE" id="PS51352"/>
    </source>
</evidence>
<accession>A0A2K2FTR1</accession>
<dbReference type="InterPro" id="IPR036249">
    <property type="entry name" value="Thioredoxin-like_sf"/>
</dbReference>
<name>A0A2K2FTR1_9SPHN</name>
<dbReference type="InterPro" id="IPR013766">
    <property type="entry name" value="Thioredoxin_domain"/>
</dbReference>
<dbReference type="RefSeq" id="WP_103098939.1">
    <property type="nucleotide sequence ID" value="NZ_LYMM01000084.1"/>
</dbReference>
<dbReference type="AlphaFoldDB" id="A0A2K2FTR1"/>
<evidence type="ECO:0000313" key="4">
    <source>
        <dbReference type="Proteomes" id="UP000236327"/>
    </source>
</evidence>
<evidence type="ECO:0000256" key="1">
    <source>
        <dbReference type="SAM" id="SignalP"/>
    </source>
</evidence>
<feature type="chain" id="PRO_5014395881" description="Thioredoxin domain-containing protein" evidence="1">
    <location>
        <begin position="21"/>
        <end position="170"/>
    </location>
</feature>
<protein>
    <recommendedName>
        <fullName evidence="2">Thioredoxin domain-containing protein</fullName>
    </recommendedName>
</protein>
<dbReference type="PROSITE" id="PS51352">
    <property type="entry name" value="THIOREDOXIN_2"/>
    <property type="match status" value="1"/>
</dbReference>
<proteinExistence type="predicted"/>
<dbReference type="GO" id="GO:0016491">
    <property type="term" value="F:oxidoreductase activity"/>
    <property type="evidence" value="ECO:0007669"/>
    <property type="project" value="InterPro"/>
</dbReference>
<gene>
    <name evidence="3" type="ORF">A8V01_09785</name>
</gene>
<dbReference type="EMBL" id="LYMM01000084">
    <property type="protein sequence ID" value="PNU02158.1"/>
    <property type="molecule type" value="Genomic_DNA"/>
</dbReference>
<dbReference type="InterPro" id="IPR000866">
    <property type="entry name" value="AhpC/TSA"/>
</dbReference>
<dbReference type="GO" id="GO:0016209">
    <property type="term" value="F:antioxidant activity"/>
    <property type="evidence" value="ECO:0007669"/>
    <property type="project" value="InterPro"/>
</dbReference>
<keyword evidence="4" id="KW-1185">Reference proteome</keyword>
<feature type="domain" description="Thioredoxin" evidence="2">
    <location>
        <begin position="22"/>
        <end position="170"/>
    </location>
</feature>
<dbReference type="SUPFAM" id="SSF52833">
    <property type="entry name" value="Thioredoxin-like"/>
    <property type="match status" value="1"/>
</dbReference>
<dbReference type="Pfam" id="PF00578">
    <property type="entry name" value="AhpC-TSA"/>
    <property type="match status" value="1"/>
</dbReference>
<evidence type="ECO:0000313" key="3">
    <source>
        <dbReference type="EMBL" id="PNU02158.1"/>
    </source>
</evidence>
<organism evidence="3 4">
    <name type="scientific">Novosphingobium guangzhouense</name>
    <dbReference type="NCBI Taxonomy" id="1850347"/>
    <lineage>
        <taxon>Bacteria</taxon>
        <taxon>Pseudomonadati</taxon>
        <taxon>Pseudomonadota</taxon>
        <taxon>Alphaproteobacteria</taxon>
        <taxon>Sphingomonadales</taxon>
        <taxon>Sphingomonadaceae</taxon>
        <taxon>Novosphingobium</taxon>
    </lineage>
</organism>
<dbReference type="OrthoDB" id="5572803at2"/>
<reference evidence="3 4" key="1">
    <citation type="submission" date="2016-05" db="EMBL/GenBank/DDBJ databases">
        <title>Complete genome sequence of Novosphingobium guangzhouense SA925(T).</title>
        <authorList>
            <person name="Sha S."/>
        </authorList>
    </citation>
    <scope>NUCLEOTIDE SEQUENCE [LARGE SCALE GENOMIC DNA]</scope>
    <source>
        <strain evidence="3 4">SA925</strain>
    </source>
</reference>
<dbReference type="Gene3D" id="3.40.30.10">
    <property type="entry name" value="Glutaredoxin"/>
    <property type="match status" value="1"/>
</dbReference>
<feature type="signal peptide" evidence="1">
    <location>
        <begin position="1"/>
        <end position="20"/>
    </location>
</feature>